<proteinExistence type="predicted"/>
<keyword evidence="2" id="KW-0378">Hydrolase</keyword>
<accession>A0A0G1B7Z6</accession>
<gene>
    <name evidence="2" type="ORF">UV41_C0055G0006</name>
</gene>
<dbReference type="Pfam" id="PF00293">
    <property type="entry name" value="NUDIX"/>
    <property type="match status" value="1"/>
</dbReference>
<dbReference type="PANTHER" id="PTHR43736">
    <property type="entry name" value="ADP-RIBOSE PYROPHOSPHATASE"/>
    <property type="match status" value="1"/>
</dbReference>
<dbReference type="PROSITE" id="PS51462">
    <property type="entry name" value="NUDIX"/>
    <property type="match status" value="1"/>
</dbReference>
<protein>
    <submittedName>
        <fullName evidence="2">NUDIX hydrolase</fullName>
    </submittedName>
</protein>
<dbReference type="SUPFAM" id="SSF55811">
    <property type="entry name" value="Nudix"/>
    <property type="match status" value="1"/>
</dbReference>
<dbReference type="Proteomes" id="UP000034785">
    <property type="component" value="Unassembled WGS sequence"/>
</dbReference>
<dbReference type="AlphaFoldDB" id="A0A0G1B7Z6"/>
<dbReference type="PANTHER" id="PTHR43736:SF1">
    <property type="entry name" value="DIHYDRONEOPTERIN TRIPHOSPHATE DIPHOSPHATASE"/>
    <property type="match status" value="1"/>
</dbReference>
<evidence type="ECO:0000313" key="3">
    <source>
        <dbReference type="Proteomes" id="UP000034785"/>
    </source>
</evidence>
<evidence type="ECO:0000313" key="2">
    <source>
        <dbReference type="EMBL" id="KKS69397.1"/>
    </source>
</evidence>
<dbReference type="InterPro" id="IPR015797">
    <property type="entry name" value="NUDIX_hydrolase-like_dom_sf"/>
</dbReference>
<feature type="domain" description="Nudix hydrolase" evidence="1">
    <location>
        <begin position="18"/>
        <end position="153"/>
    </location>
</feature>
<comment type="caution">
    <text evidence="2">The sequence shown here is derived from an EMBL/GenBank/DDBJ whole genome shotgun (WGS) entry which is preliminary data.</text>
</comment>
<organism evidence="2 3">
    <name type="scientific">Candidatus Daviesbacteria bacterium GW2011_GWA2_42_7</name>
    <dbReference type="NCBI Taxonomy" id="1618425"/>
    <lineage>
        <taxon>Bacteria</taxon>
        <taxon>Candidatus Daviesiibacteriota</taxon>
    </lineage>
</organism>
<evidence type="ECO:0000259" key="1">
    <source>
        <dbReference type="PROSITE" id="PS51462"/>
    </source>
</evidence>
<dbReference type="InterPro" id="IPR000086">
    <property type="entry name" value="NUDIX_hydrolase_dom"/>
</dbReference>
<dbReference type="GO" id="GO:0016787">
    <property type="term" value="F:hydrolase activity"/>
    <property type="evidence" value="ECO:0007669"/>
    <property type="project" value="UniProtKB-KW"/>
</dbReference>
<sequence>MNLKRLPFEEFKSIYSKVPRLCVDLIVQKDNGIVLIKRAIEPSLGKWHFPGGTVLLGESLEDTIHRIAKEELNIKVSIEKLLGYMEFFKTGIKSFGNEASGESVSIAFLTHYQGGKMQGGVQGHELEIFNAIPEGMVEEQAIFLKNTLGFKGL</sequence>
<dbReference type="EMBL" id="LCEJ01000055">
    <property type="protein sequence ID" value="KKS69397.1"/>
    <property type="molecule type" value="Genomic_DNA"/>
</dbReference>
<reference evidence="2 3" key="1">
    <citation type="journal article" date="2015" name="Nature">
        <title>rRNA introns, odd ribosomes, and small enigmatic genomes across a large radiation of phyla.</title>
        <authorList>
            <person name="Brown C.T."/>
            <person name="Hug L.A."/>
            <person name="Thomas B.C."/>
            <person name="Sharon I."/>
            <person name="Castelle C.J."/>
            <person name="Singh A."/>
            <person name="Wilkins M.J."/>
            <person name="Williams K.H."/>
            <person name="Banfield J.F."/>
        </authorList>
    </citation>
    <scope>NUCLEOTIDE SEQUENCE [LARGE SCALE GENOMIC DNA]</scope>
</reference>
<dbReference type="Gene3D" id="3.90.79.10">
    <property type="entry name" value="Nucleoside Triphosphate Pyrophosphohydrolase"/>
    <property type="match status" value="1"/>
</dbReference>
<name>A0A0G1B7Z6_9BACT</name>